<evidence type="ECO:0000259" key="1">
    <source>
        <dbReference type="Pfam" id="PF03061"/>
    </source>
</evidence>
<dbReference type="PANTHER" id="PTHR47260">
    <property type="entry name" value="UPF0644 PROTEIN PB2B4.06"/>
    <property type="match status" value="1"/>
</dbReference>
<dbReference type="PANTHER" id="PTHR47260:SF1">
    <property type="entry name" value="UPF0644 PROTEIN PB2B4.06"/>
    <property type="match status" value="1"/>
</dbReference>
<name>E7RNM1_9BACT</name>
<dbReference type="GO" id="GO:0016790">
    <property type="term" value="F:thiolester hydrolase activity"/>
    <property type="evidence" value="ECO:0007669"/>
    <property type="project" value="UniProtKB-ARBA"/>
</dbReference>
<keyword evidence="3" id="KW-1185">Reference proteome</keyword>
<gene>
    <name evidence="2" type="ORF">HMPREF0663_10772</name>
</gene>
<organism evidence="2 3">
    <name type="scientific">Hoylesella oralis ATCC 33269</name>
    <dbReference type="NCBI Taxonomy" id="873533"/>
    <lineage>
        <taxon>Bacteria</taxon>
        <taxon>Pseudomonadati</taxon>
        <taxon>Bacteroidota</taxon>
        <taxon>Bacteroidia</taxon>
        <taxon>Bacteroidales</taxon>
        <taxon>Prevotellaceae</taxon>
        <taxon>Hoylesella</taxon>
    </lineage>
</organism>
<protein>
    <submittedName>
        <fullName evidence="2">Thioesterase family protein</fullName>
    </submittedName>
</protein>
<dbReference type="Proteomes" id="UP000005580">
    <property type="component" value="Unassembled WGS sequence"/>
</dbReference>
<evidence type="ECO:0000313" key="2">
    <source>
        <dbReference type="EMBL" id="EFZ37314.1"/>
    </source>
</evidence>
<evidence type="ECO:0000313" key="3">
    <source>
        <dbReference type="Proteomes" id="UP000005580"/>
    </source>
</evidence>
<dbReference type="Gene3D" id="3.10.129.10">
    <property type="entry name" value="Hotdog Thioesterase"/>
    <property type="match status" value="1"/>
</dbReference>
<dbReference type="InterPro" id="IPR006683">
    <property type="entry name" value="Thioestr_dom"/>
</dbReference>
<dbReference type="RefSeq" id="WP_004367971.1">
    <property type="nucleotide sequence ID" value="NZ_GL833116.1"/>
</dbReference>
<comment type="caution">
    <text evidence="2">The sequence shown here is derived from an EMBL/GenBank/DDBJ whole genome shotgun (WGS) entry which is preliminary data.</text>
</comment>
<dbReference type="eggNOG" id="COG2050">
    <property type="taxonomic scope" value="Bacteria"/>
</dbReference>
<dbReference type="Pfam" id="PF03061">
    <property type="entry name" value="4HBT"/>
    <property type="match status" value="1"/>
</dbReference>
<dbReference type="CDD" id="cd03443">
    <property type="entry name" value="PaaI_thioesterase"/>
    <property type="match status" value="1"/>
</dbReference>
<dbReference type="STRING" id="28134.SAMN05444288_2295"/>
<proteinExistence type="predicted"/>
<dbReference type="InterPro" id="IPR052061">
    <property type="entry name" value="PTE-AB_protein"/>
</dbReference>
<dbReference type="EMBL" id="AEPE02000003">
    <property type="protein sequence ID" value="EFZ37314.1"/>
    <property type="molecule type" value="Genomic_DNA"/>
</dbReference>
<sequence length="161" mass="18317">MRKLINPWIGKDGYDCFGCNPENPIGLHMEFYEDGDYIISFLRPQEHLQGWVNTVHGGILSTIIDEIAGWTVSRKLQTTGVTSRLEVNYRHPVAVTEQQLTVRARIREMKRNLAFIDATIENSRGETCVEGTAVYFTFGPDKAREMGFTRCDAVDEQLLSM</sequence>
<accession>E7RNM1</accession>
<dbReference type="HOGENOM" id="CLU_089876_6_2_10"/>
<dbReference type="SUPFAM" id="SSF54637">
    <property type="entry name" value="Thioesterase/thiol ester dehydrase-isomerase"/>
    <property type="match status" value="1"/>
</dbReference>
<reference evidence="2" key="1">
    <citation type="submission" date="2011-01" db="EMBL/GenBank/DDBJ databases">
        <authorList>
            <person name="Muzny D."/>
            <person name="Qin X."/>
            <person name="Buhay C."/>
            <person name="Dugan-Rocha S."/>
            <person name="Ding Y."/>
            <person name="Chen G."/>
            <person name="Hawes A."/>
            <person name="Holder M."/>
            <person name="Jhangiani S."/>
            <person name="Johnson A."/>
            <person name="Khan Z."/>
            <person name="Li Z."/>
            <person name="Liu W."/>
            <person name="Liu X."/>
            <person name="Perez L."/>
            <person name="Shen H."/>
            <person name="Wang Q."/>
            <person name="Watt J."/>
            <person name="Xi L."/>
            <person name="Xin Y."/>
            <person name="Zhou J."/>
            <person name="Deng J."/>
            <person name="Jiang H."/>
            <person name="Liu Y."/>
            <person name="Qu J."/>
            <person name="Song X.-Z."/>
            <person name="Zhang L."/>
            <person name="Villasana D."/>
            <person name="Johnson A."/>
            <person name="Liu J."/>
            <person name="Liyanage D."/>
            <person name="Lorensuhewa L."/>
            <person name="Robinson T."/>
            <person name="Song A."/>
            <person name="Song B.-B."/>
            <person name="Dinh H."/>
            <person name="Thornton R."/>
            <person name="Coyle M."/>
            <person name="Francisco L."/>
            <person name="Jackson L."/>
            <person name="Javaid M."/>
            <person name="Korchina V."/>
            <person name="Kovar C."/>
            <person name="Mata R."/>
            <person name="Mathew T."/>
            <person name="Ngo R."/>
            <person name="Nguyen L."/>
            <person name="Nguyen N."/>
            <person name="Okwuonu G."/>
            <person name="Ongeri F."/>
            <person name="Pham C."/>
            <person name="Simmons D."/>
            <person name="Wilczek-Boney K."/>
            <person name="Hale W."/>
            <person name="Jakkamsetti A."/>
            <person name="Pham P."/>
            <person name="Ruth R."/>
            <person name="San Lucas F."/>
            <person name="Warren J."/>
            <person name="Zhang J."/>
            <person name="Zhao Z."/>
            <person name="Zhou C."/>
            <person name="Zhu D."/>
            <person name="Lee S."/>
            <person name="Bess C."/>
            <person name="Blankenburg K."/>
            <person name="Forbes L."/>
            <person name="Fu Q."/>
            <person name="Gubbala S."/>
            <person name="Hirani K."/>
            <person name="Jayaseelan J.C."/>
            <person name="Lara F."/>
            <person name="Munidasa M."/>
            <person name="Palculict T."/>
            <person name="Patil S."/>
            <person name="Pu L.-L."/>
            <person name="Saada N."/>
            <person name="Tang L."/>
            <person name="Weissenberger G."/>
            <person name="Zhu Y."/>
            <person name="Hemphill L."/>
            <person name="Shang Y."/>
            <person name="Youmans B."/>
            <person name="Ayvaz T."/>
            <person name="Ross M."/>
            <person name="Santibanez J."/>
            <person name="Aqrawi P."/>
            <person name="Gross S."/>
            <person name="Joshi V."/>
            <person name="Fowler G."/>
            <person name="Nazareth L."/>
            <person name="Reid J."/>
            <person name="Worley K."/>
            <person name="Petrosino J."/>
            <person name="Highlander S."/>
            <person name="Gibbs R."/>
        </authorList>
    </citation>
    <scope>NUCLEOTIDE SEQUENCE [LARGE SCALE GENOMIC DNA]</scope>
    <source>
        <strain evidence="2">ATCC 33269</strain>
    </source>
</reference>
<dbReference type="InterPro" id="IPR029069">
    <property type="entry name" value="HotDog_dom_sf"/>
</dbReference>
<dbReference type="AlphaFoldDB" id="E7RNM1"/>
<feature type="domain" description="Thioesterase" evidence="1">
    <location>
        <begin position="53"/>
        <end position="128"/>
    </location>
</feature>